<dbReference type="Proteomes" id="UP000770785">
    <property type="component" value="Unassembled WGS sequence"/>
</dbReference>
<evidence type="ECO:0000313" key="2">
    <source>
        <dbReference type="EMBL" id="NJC26103.1"/>
    </source>
</evidence>
<sequence>MSEVKEVSIHEIFVLIGSYVALIRRYWYWIIIVSLGFAAFFAYRATEVRATYQAPLTFVVNEDSPSSGGVGNILGQFGLGGGTGGQLNLTKILALAESQKIMNSLLLDSLVIDDQIDKIGNHIIREYDLVEVWEMEDIIRISGDSLENLNREEKRLLKKLYRFVLDDNNGLLKFTADEMTGILDVTASTINEELSLALSEDLYRRLSDFYTIESTGNALASVNGLQYKADSIKTALESADYSLATLLDRSQGVVQRSNLVRQAQLNREVQILGIAYGEVLRNLEQASFVLSTKTPFFQIVDEPFMPLSIKGESWIQEAIKGFILGLFLIFGCLAARKFYQDVMNDPLNNTPSRT</sequence>
<evidence type="ECO:0000256" key="1">
    <source>
        <dbReference type="SAM" id="Phobius"/>
    </source>
</evidence>
<proteinExistence type="predicted"/>
<dbReference type="EMBL" id="JAATJH010000002">
    <property type="protein sequence ID" value="NJC26103.1"/>
    <property type="molecule type" value="Genomic_DNA"/>
</dbReference>
<accession>A0ABX0XB91</accession>
<name>A0ABX0XB91_9BACT</name>
<feature type="transmembrane region" description="Helical" evidence="1">
    <location>
        <begin position="318"/>
        <end position="339"/>
    </location>
</feature>
<reference evidence="2 3" key="1">
    <citation type="submission" date="2020-03" db="EMBL/GenBank/DDBJ databases">
        <title>Genomic Encyclopedia of Type Strains, Phase IV (KMG-IV): sequencing the most valuable type-strain genomes for metagenomic binning, comparative biology and taxonomic classification.</title>
        <authorList>
            <person name="Goeker M."/>
        </authorList>
    </citation>
    <scope>NUCLEOTIDE SEQUENCE [LARGE SCALE GENOMIC DNA]</scope>
    <source>
        <strain evidence="2 3">DSM 105096</strain>
    </source>
</reference>
<keyword evidence="1" id="KW-0812">Transmembrane</keyword>
<gene>
    <name evidence="2" type="ORF">GGR27_001602</name>
</gene>
<dbReference type="RefSeq" id="WP_168036861.1">
    <property type="nucleotide sequence ID" value="NZ_JAATJH010000002.1"/>
</dbReference>
<evidence type="ECO:0000313" key="3">
    <source>
        <dbReference type="Proteomes" id="UP000770785"/>
    </source>
</evidence>
<evidence type="ECO:0008006" key="4">
    <source>
        <dbReference type="Google" id="ProtNLM"/>
    </source>
</evidence>
<protein>
    <recommendedName>
        <fullName evidence="4">Polysaccharide chain length determinant N-terminal domain-containing protein</fullName>
    </recommendedName>
</protein>
<keyword evidence="1" id="KW-1133">Transmembrane helix</keyword>
<organism evidence="2 3">
    <name type="scientific">Neolewinella antarctica</name>
    <dbReference type="NCBI Taxonomy" id="442734"/>
    <lineage>
        <taxon>Bacteria</taxon>
        <taxon>Pseudomonadati</taxon>
        <taxon>Bacteroidota</taxon>
        <taxon>Saprospiria</taxon>
        <taxon>Saprospirales</taxon>
        <taxon>Lewinellaceae</taxon>
        <taxon>Neolewinella</taxon>
    </lineage>
</organism>
<keyword evidence="3" id="KW-1185">Reference proteome</keyword>
<feature type="transmembrane region" description="Helical" evidence="1">
    <location>
        <begin position="26"/>
        <end position="43"/>
    </location>
</feature>
<comment type="caution">
    <text evidence="2">The sequence shown here is derived from an EMBL/GenBank/DDBJ whole genome shotgun (WGS) entry which is preliminary data.</text>
</comment>
<keyword evidence="1" id="KW-0472">Membrane</keyword>